<accession>A0A4R5VF52</accession>
<dbReference type="RefSeq" id="WP_133358439.1">
    <property type="nucleotide sequence ID" value="NZ_SMUV01000049.1"/>
</dbReference>
<protein>
    <submittedName>
        <fullName evidence="2">Uncharacterized protein</fullName>
    </submittedName>
</protein>
<sequence>MLHQELGILIQFAFHDPKQMPDFTRAGREADGSGGGSGGPRKLSGAQAVEAFRAHLVQMHYHNTKGR</sequence>
<organism evidence="2 3">
    <name type="scientific">Antarcticimicrobium luteum</name>
    <dbReference type="NCBI Taxonomy" id="2547397"/>
    <lineage>
        <taxon>Bacteria</taxon>
        <taxon>Pseudomonadati</taxon>
        <taxon>Pseudomonadota</taxon>
        <taxon>Alphaproteobacteria</taxon>
        <taxon>Rhodobacterales</taxon>
        <taxon>Paracoccaceae</taxon>
        <taxon>Antarcticimicrobium</taxon>
    </lineage>
</organism>
<name>A0A4R5VF52_9RHOB</name>
<dbReference type="EMBL" id="SMUV01000049">
    <property type="protein sequence ID" value="TDK51136.1"/>
    <property type="molecule type" value="Genomic_DNA"/>
</dbReference>
<evidence type="ECO:0000313" key="2">
    <source>
        <dbReference type="EMBL" id="TDK51136.1"/>
    </source>
</evidence>
<feature type="compositionally biased region" description="Basic and acidic residues" evidence="1">
    <location>
        <begin position="19"/>
        <end position="31"/>
    </location>
</feature>
<gene>
    <name evidence="2" type="ORF">E1832_03970</name>
</gene>
<evidence type="ECO:0000313" key="3">
    <source>
        <dbReference type="Proteomes" id="UP000295301"/>
    </source>
</evidence>
<dbReference type="Proteomes" id="UP000295301">
    <property type="component" value="Unassembled WGS sequence"/>
</dbReference>
<comment type="caution">
    <text evidence="2">The sequence shown here is derived from an EMBL/GenBank/DDBJ whole genome shotgun (WGS) entry which is preliminary data.</text>
</comment>
<proteinExistence type="predicted"/>
<keyword evidence="3" id="KW-1185">Reference proteome</keyword>
<reference evidence="2 3" key="1">
    <citation type="submission" date="2019-03" db="EMBL/GenBank/DDBJ databases">
        <title>Ruegeria lutea sp. nov., a novel strain, isolated from marine sediment, the Masan Bay, South Korea.</title>
        <authorList>
            <person name="Kim J."/>
            <person name="Kim D.-Y."/>
            <person name="Lee S.-S."/>
        </authorList>
    </citation>
    <scope>NUCLEOTIDE SEQUENCE [LARGE SCALE GENOMIC DNA]</scope>
    <source>
        <strain evidence="2 3">318-1</strain>
    </source>
</reference>
<evidence type="ECO:0000256" key="1">
    <source>
        <dbReference type="SAM" id="MobiDB-lite"/>
    </source>
</evidence>
<dbReference type="AlphaFoldDB" id="A0A4R5VF52"/>
<feature type="region of interest" description="Disordered" evidence="1">
    <location>
        <begin position="19"/>
        <end position="45"/>
    </location>
</feature>